<gene>
    <name evidence="2" type="ordered locus">MCA0658</name>
</gene>
<dbReference type="HOGENOM" id="CLU_2130536_0_0_6"/>
<evidence type="ECO:0000313" key="3">
    <source>
        <dbReference type="Proteomes" id="UP000006821"/>
    </source>
</evidence>
<feature type="region of interest" description="Disordered" evidence="1">
    <location>
        <begin position="89"/>
        <end position="113"/>
    </location>
</feature>
<feature type="region of interest" description="Disordered" evidence="1">
    <location>
        <begin position="21"/>
        <end position="55"/>
    </location>
</feature>
<name>Q60B26_METCA</name>
<dbReference type="Proteomes" id="UP000006821">
    <property type="component" value="Chromosome"/>
</dbReference>
<sequence length="113" mass="12009">MGIWFPVSWFILACSLTSADHKHPTVSKPEPPHQKNASDTASMLPQPFHDGPAKPLMPHHFSLQPVFGDVQEGFSGGVAPVALHPAASFRSGSSTQCGPCAGTRVRRAGQPKV</sequence>
<proteinExistence type="predicted"/>
<feature type="compositionally biased region" description="Basic residues" evidence="1">
    <location>
        <begin position="104"/>
        <end position="113"/>
    </location>
</feature>
<organism evidence="2 3">
    <name type="scientific">Methylococcus capsulatus (strain ATCC 33009 / NCIMB 11132 / Bath)</name>
    <dbReference type="NCBI Taxonomy" id="243233"/>
    <lineage>
        <taxon>Bacteria</taxon>
        <taxon>Pseudomonadati</taxon>
        <taxon>Pseudomonadota</taxon>
        <taxon>Gammaproteobacteria</taxon>
        <taxon>Methylococcales</taxon>
        <taxon>Methylococcaceae</taxon>
        <taxon>Methylococcus</taxon>
    </lineage>
</organism>
<dbReference type="AlphaFoldDB" id="Q60B26"/>
<dbReference type="EMBL" id="AE017282">
    <property type="protein sequence ID" value="AAU93025.1"/>
    <property type="molecule type" value="Genomic_DNA"/>
</dbReference>
<evidence type="ECO:0000313" key="2">
    <source>
        <dbReference type="EMBL" id="AAU93025.1"/>
    </source>
</evidence>
<accession>Q60B26</accession>
<dbReference type="KEGG" id="mca:MCA0658"/>
<reference evidence="2 3" key="1">
    <citation type="journal article" date="2004" name="PLoS Biol.">
        <title>Genomic insights into methanotrophy: the complete genome sequence of Methylococcus capsulatus (Bath).</title>
        <authorList>
            <person name="Ward N.L."/>
            <person name="Larsen O."/>
            <person name="Sakwa J."/>
            <person name="Bruseth L."/>
            <person name="Khouri H.M."/>
            <person name="Durkin A.S."/>
            <person name="Dimitrov G."/>
            <person name="Jiang L."/>
            <person name="Scanlan D."/>
            <person name="Kang K.H."/>
            <person name="Lewis M.R."/>
            <person name="Nelson K.E."/>
            <person name="Methe B.A."/>
            <person name="Wu M."/>
            <person name="Heidelberg J.F."/>
            <person name="Paulsen I.T."/>
            <person name="Fouts D.E."/>
            <person name="Ravel J."/>
            <person name="Tettelin H."/>
            <person name="Ren Q."/>
            <person name="Read T.D."/>
            <person name="DeBoy R.T."/>
            <person name="Seshadri R."/>
            <person name="Salzberg S.L."/>
            <person name="Jensen H.B."/>
            <person name="Birkeland N.K."/>
            <person name="Nelson W.C."/>
            <person name="Dodson R.J."/>
            <person name="Grindhaug S.H."/>
            <person name="Holt I.E."/>
            <person name="Eidhammer I."/>
            <person name="Jonasen I."/>
            <person name="Vanaken S."/>
            <person name="Utterback T.R."/>
            <person name="Feldblyum T.V."/>
            <person name="Fraser C.M."/>
            <person name="Lillehaug J.R."/>
            <person name="Eisen J.A."/>
        </authorList>
    </citation>
    <scope>NUCLEOTIDE SEQUENCE [LARGE SCALE GENOMIC DNA]</scope>
    <source>
        <strain evidence="3">ATCC 33009 / NCIMB 11132 / Bath</strain>
    </source>
</reference>
<protein>
    <submittedName>
        <fullName evidence="2">Uncharacterized protein</fullName>
    </submittedName>
</protein>
<evidence type="ECO:0000256" key="1">
    <source>
        <dbReference type="SAM" id="MobiDB-lite"/>
    </source>
</evidence>
<dbReference type="STRING" id="243233.MCA0658"/>